<evidence type="ECO:0000256" key="4">
    <source>
        <dbReference type="SAM" id="MobiDB-lite"/>
    </source>
</evidence>
<organism evidence="6 7">
    <name type="scientific">Miscanthus lutarioriparius</name>
    <dbReference type="NCBI Taxonomy" id="422564"/>
    <lineage>
        <taxon>Eukaryota</taxon>
        <taxon>Viridiplantae</taxon>
        <taxon>Streptophyta</taxon>
        <taxon>Embryophyta</taxon>
        <taxon>Tracheophyta</taxon>
        <taxon>Spermatophyta</taxon>
        <taxon>Magnoliopsida</taxon>
        <taxon>Liliopsida</taxon>
        <taxon>Poales</taxon>
        <taxon>Poaceae</taxon>
        <taxon>PACMAD clade</taxon>
        <taxon>Panicoideae</taxon>
        <taxon>Andropogonodae</taxon>
        <taxon>Andropogoneae</taxon>
        <taxon>Saccharinae</taxon>
        <taxon>Miscanthus</taxon>
    </lineage>
</organism>
<evidence type="ECO:0000256" key="2">
    <source>
        <dbReference type="ARBA" id="ARBA00022472"/>
    </source>
</evidence>
<name>A0A811N8F0_9POAL</name>
<dbReference type="EMBL" id="CAJGYO010000003">
    <property type="protein sequence ID" value="CAD6218047.1"/>
    <property type="molecule type" value="Genomic_DNA"/>
</dbReference>
<evidence type="ECO:0000256" key="5">
    <source>
        <dbReference type="SAM" id="Phobius"/>
    </source>
</evidence>
<dbReference type="Pfam" id="PF02536">
    <property type="entry name" value="mTERF"/>
    <property type="match status" value="1"/>
</dbReference>
<keyword evidence="2" id="KW-0806">Transcription termination</keyword>
<keyword evidence="7" id="KW-1185">Reference proteome</keyword>
<dbReference type="InterPro" id="IPR003690">
    <property type="entry name" value="MTERF"/>
</dbReference>
<comment type="caution">
    <text evidence="6">The sequence shown here is derived from an EMBL/GenBank/DDBJ whole genome shotgun (WGS) entry which is preliminary data.</text>
</comment>
<keyword evidence="3" id="KW-0809">Transit peptide</keyword>
<keyword evidence="5" id="KW-0812">Transmembrane</keyword>
<gene>
    <name evidence="6" type="ORF">NCGR_LOCUS11977</name>
</gene>
<accession>A0A811N8F0</accession>
<proteinExistence type="inferred from homology"/>
<keyword evidence="5" id="KW-0472">Membrane</keyword>
<keyword evidence="5" id="KW-1133">Transmembrane helix</keyword>
<dbReference type="AlphaFoldDB" id="A0A811N8F0"/>
<reference evidence="6" key="1">
    <citation type="submission" date="2020-10" db="EMBL/GenBank/DDBJ databases">
        <authorList>
            <person name="Han B."/>
            <person name="Lu T."/>
            <person name="Zhao Q."/>
            <person name="Huang X."/>
            <person name="Zhao Y."/>
        </authorList>
    </citation>
    <scope>NUCLEOTIDE SEQUENCE</scope>
</reference>
<dbReference type="GO" id="GO:0003676">
    <property type="term" value="F:nucleic acid binding"/>
    <property type="evidence" value="ECO:0007669"/>
    <property type="project" value="InterPro"/>
</dbReference>
<dbReference type="GO" id="GO:0006353">
    <property type="term" value="P:DNA-templated transcription termination"/>
    <property type="evidence" value="ECO:0007669"/>
    <property type="project" value="UniProtKB-KW"/>
</dbReference>
<feature type="region of interest" description="Disordered" evidence="4">
    <location>
        <begin position="916"/>
        <end position="943"/>
    </location>
</feature>
<feature type="transmembrane region" description="Helical" evidence="5">
    <location>
        <begin position="839"/>
        <end position="858"/>
    </location>
</feature>
<evidence type="ECO:0000256" key="1">
    <source>
        <dbReference type="ARBA" id="ARBA00007692"/>
    </source>
</evidence>
<comment type="similarity">
    <text evidence="1">Belongs to the mTERF family.</text>
</comment>
<dbReference type="InterPro" id="IPR021470">
    <property type="entry name" value="DUF3123"/>
</dbReference>
<dbReference type="Gene3D" id="1.25.70.10">
    <property type="entry name" value="Transcription termination factor 3, mitochondrial"/>
    <property type="match status" value="2"/>
</dbReference>
<sequence length="1114" mass="123033">MPLSLRAALQLRRFFSTDAALAPPKLRNLPYRLRHVAVPAARAVISEYLHSTRCLASSHADSIAAHSPRSLLSFLAALPTVPRSLPTSELPAHLRRHLNFHPLNELPFFLESIGGPTAAAPCFNSMFLSDHPSLLGAVAALAHFGFPWSRLGLLFPSVLLDVPPDLISARLSALEARLHRLPRSAIIAACLTFPSLLEGDLSDYDILIKDIATTFKGLGPDLSSSNDIDAFSGVCRRMRMFYDAGAEIGSIGGLVGGSQWVFLELGEKRIAERLWFFKELGMEGKEMGRFLLSNPRIFDLDFSDVMISVPRYLRRVGLAEDEIDAAVEKHPYVVGKNQLENLPRVLRAMELEHRFLEKILAGGESLRYLSPEFVLEDDSYDAEVERAFLDGMAKVMVERKAHFVDKKLEFLKSVGYGENEITTKVIPALNSTKDLLLERFDYLLERGVEYKILCRILRIFPKVLNQSKDMLNEKLNYLTEELGYSLEYLHCFPAFLCFDLENRTKPRWFRWMLSWRPSRILNEEESVLISCHKQPSSSMVMYLPPRSNSVGMRSIRRELQRRRSKPLAPTRSVAKKPSASPLPSHSSSDAVRDPCPRPPRQEVPSSTISHSRGSTVTDASPQPRPSSRCTSASPPPPLLRSDPSSTGSAFRAAPGVPAQLKPGTVVRVRTRTAKLKTGQVLVLCLKATIVSSSTDGGYEVVYDANFPRGDPKSTVHVAPHQVRLINPSPSPTTPPPSLPPPTVTVSVTTKKEMPRPTTAGKSLRLIRSLFPEMELPFMNRASPMWCCCPDQRSGDLYVCSYMIIYLYTSWGIYILLIFGLTTVFSGRVFLNRMRFKQTVPIHIAIGIMCLSISSLEIFSASRRSNRSAALLRHGNVPSSALLFRRHAEHPPRAPAQEVQALGAHKVGRQEAVRVSAAASRLERRRPKSMPSSTAPGGTIVDHLPFPRLHRHRRVTTAPASLFVALHPRLSPAAASVCPSSASSELGATPGVPAHLKPGTVVRVRTRTATLKTGQVLVLCLKATIVSSSTDGGYEVVYDANLPHRDPKSTVHVAPHQVRVIDTSPSLTTPPPSLPPPTATVAATTKKEMLRPTTAGKSLRLIRSLFPEMELPVRA</sequence>
<dbReference type="SMART" id="SM00733">
    <property type="entry name" value="Mterf"/>
    <property type="match status" value="4"/>
</dbReference>
<feature type="compositionally biased region" description="Polar residues" evidence="4">
    <location>
        <begin position="603"/>
        <end position="630"/>
    </location>
</feature>
<feature type="compositionally biased region" description="Low complexity" evidence="4">
    <location>
        <begin position="575"/>
        <end position="589"/>
    </location>
</feature>
<dbReference type="InterPro" id="IPR038538">
    <property type="entry name" value="MTERF_sf"/>
</dbReference>
<dbReference type="Pfam" id="PF11321">
    <property type="entry name" value="DUF3123"/>
    <property type="match status" value="2"/>
</dbReference>
<evidence type="ECO:0000313" key="6">
    <source>
        <dbReference type="EMBL" id="CAD6218047.1"/>
    </source>
</evidence>
<feature type="region of interest" description="Disordered" evidence="4">
    <location>
        <begin position="539"/>
        <end position="656"/>
    </location>
</feature>
<dbReference type="FunFam" id="1.25.70.10:FF:000018">
    <property type="entry name" value="Transcription termination factor MTEF18, mitochondrial"/>
    <property type="match status" value="1"/>
</dbReference>
<protein>
    <submittedName>
        <fullName evidence="6">Uncharacterized protein</fullName>
    </submittedName>
</protein>
<dbReference type="PANTHER" id="PTHR13068">
    <property type="entry name" value="CGI-12 PROTEIN-RELATED"/>
    <property type="match status" value="1"/>
</dbReference>
<keyword evidence="2" id="KW-0805">Transcription regulation</keyword>
<evidence type="ECO:0000313" key="7">
    <source>
        <dbReference type="Proteomes" id="UP000604825"/>
    </source>
</evidence>
<evidence type="ECO:0000256" key="3">
    <source>
        <dbReference type="ARBA" id="ARBA00022946"/>
    </source>
</evidence>
<feature type="transmembrane region" description="Helical" evidence="5">
    <location>
        <begin position="810"/>
        <end position="830"/>
    </location>
</feature>
<keyword evidence="2" id="KW-0804">Transcription</keyword>
<dbReference type="Proteomes" id="UP000604825">
    <property type="component" value="Unassembled WGS sequence"/>
</dbReference>
<dbReference type="PANTHER" id="PTHR13068:SF113">
    <property type="entry name" value="TRANSCRIPTION TERMINATION FACTOR MTEF18, MITOCHONDRIAL"/>
    <property type="match status" value="1"/>
</dbReference>
<dbReference type="OrthoDB" id="899381at2759"/>